<reference evidence="3 4" key="1">
    <citation type="submission" date="2006-02" db="EMBL/GenBank/DDBJ databases">
        <authorList>
            <person name="Pinhassi J."/>
            <person name="Pedros-Alio C."/>
            <person name="Ferriera S."/>
            <person name="Johnson J."/>
            <person name="Kravitz S."/>
            <person name="Halpern A."/>
            <person name="Remington K."/>
            <person name="Beeson K."/>
            <person name="Tran B."/>
            <person name="Rogers Y.-H."/>
            <person name="Friedman R."/>
            <person name="Venter J.C."/>
        </authorList>
    </citation>
    <scope>NUCLEOTIDE SEQUENCE [LARGE SCALE GENOMIC DNA]</scope>
    <source>
        <strain evidence="3 4">MED297</strain>
    </source>
</reference>
<feature type="compositionally biased region" description="Acidic residues" evidence="1">
    <location>
        <begin position="1"/>
        <end position="10"/>
    </location>
</feature>
<evidence type="ECO:0000313" key="4">
    <source>
        <dbReference type="Proteomes" id="UP000005953"/>
    </source>
</evidence>
<sequence>MSWDFTDEPLTESVGGYTTKPFSANGDETPSDTTIDPPSTTPNNPSVEDLMALGEDFTSEYTGDYVPGLRDTPHDRDEYEDKTRRGMAYSLVGILALIVIGVFASLWFGGVSVKDVAEFGFILGPIVALVSAATGFYYGSSQTK</sequence>
<evidence type="ECO:0000256" key="2">
    <source>
        <dbReference type="SAM" id="Phobius"/>
    </source>
</evidence>
<keyword evidence="2" id="KW-0812">Transmembrane</keyword>
<dbReference type="RefSeq" id="WP_008041194.1">
    <property type="nucleotide sequence ID" value="NZ_AAOE01000038.1"/>
</dbReference>
<feature type="compositionally biased region" description="Low complexity" evidence="1">
    <location>
        <begin position="31"/>
        <end position="46"/>
    </location>
</feature>
<name>A4BJW1_9GAMM</name>
<proteinExistence type="predicted"/>
<keyword evidence="4" id="KW-1185">Reference proteome</keyword>
<protein>
    <submittedName>
        <fullName evidence="3">Uncharacterized protein</fullName>
    </submittedName>
</protein>
<gene>
    <name evidence="3" type="ORF">MED297_00035</name>
</gene>
<keyword evidence="2" id="KW-1133">Transmembrane helix</keyword>
<dbReference type="OrthoDB" id="7067425at2"/>
<dbReference type="AlphaFoldDB" id="A4BJW1"/>
<comment type="caution">
    <text evidence="3">The sequence shown here is derived from an EMBL/GenBank/DDBJ whole genome shotgun (WGS) entry which is preliminary data.</text>
</comment>
<evidence type="ECO:0000256" key="1">
    <source>
        <dbReference type="SAM" id="MobiDB-lite"/>
    </source>
</evidence>
<feature type="region of interest" description="Disordered" evidence="1">
    <location>
        <begin position="1"/>
        <end position="48"/>
    </location>
</feature>
<feature type="transmembrane region" description="Helical" evidence="2">
    <location>
        <begin position="86"/>
        <end position="107"/>
    </location>
</feature>
<evidence type="ECO:0000313" key="3">
    <source>
        <dbReference type="EMBL" id="EAR07562.1"/>
    </source>
</evidence>
<dbReference type="Proteomes" id="UP000005953">
    <property type="component" value="Unassembled WGS sequence"/>
</dbReference>
<organism evidence="3 4">
    <name type="scientific">Reinekea blandensis MED297</name>
    <dbReference type="NCBI Taxonomy" id="314283"/>
    <lineage>
        <taxon>Bacteria</taxon>
        <taxon>Pseudomonadati</taxon>
        <taxon>Pseudomonadota</taxon>
        <taxon>Gammaproteobacteria</taxon>
        <taxon>Oceanospirillales</taxon>
        <taxon>Saccharospirillaceae</taxon>
        <taxon>Reinekea</taxon>
    </lineage>
</organism>
<keyword evidence="2" id="KW-0472">Membrane</keyword>
<accession>A4BJW1</accession>
<dbReference type="HOGENOM" id="CLU_1794892_0_0_6"/>
<dbReference type="EMBL" id="AAOE01000038">
    <property type="protein sequence ID" value="EAR07562.1"/>
    <property type="molecule type" value="Genomic_DNA"/>
</dbReference>
<feature type="transmembrane region" description="Helical" evidence="2">
    <location>
        <begin position="119"/>
        <end position="139"/>
    </location>
</feature>